<evidence type="ECO:0000256" key="1">
    <source>
        <dbReference type="SAM" id="MobiDB-lite"/>
    </source>
</evidence>
<dbReference type="HOGENOM" id="CLU_349779_0_0_11"/>
<keyword evidence="3" id="KW-1185">Reference proteome</keyword>
<feature type="region of interest" description="Disordered" evidence="1">
    <location>
        <begin position="172"/>
        <end position="218"/>
    </location>
</feature>
<feature type="region of interest" description="Disordered" evidence="1">
    <location>
        <begin position="19"/>
        <end position="55"/>
    </location>
</feature>
<evidence type="ECO:0000313" key="3">
    <source>
        <dbReference type="Proteomes" id="UP000027178"/>
    </source>
</evidence>
<dbReference type="Proteomes" id="UP000027178">
    <property type="component" value="Unassembled WGS sequence"/>
</dbReference>
<organism evidence="2 3">
    <name type="scientific">Kitasatospora cheerisanensis KCTC 2395</name>
    <dbReference type="NCBI Taxonomy" id="1348663"/>
    <lineage>
        <taxon>Bacteria</taxon>
        <taxon>Bacillati</taxon>
        <taxon>Actinomycetota</taxon>
        <taxon>Actinomycetes</taxon>
        <taxon>Kitasatosporales</taxon>
        <taxon>Streptomycetaceae</taxon>
        <taxon>Kitasatospora</taxon>
    </lineage>
</organism>
<dbReference type="EMBL" id="JNBY01000150">
    <property type="protein sequence ID" value="KDN81189.1"/>
    <property type="molecule type" value="Genomic_DNA"/>
</dbReference>
<feature type="compositionally biased region" description="Low complexity" evidence="1">
    <location>
        <begin position="127"/>
        <end position="138"/>
    </location>
</feature>
<accession>A0A066YMS9</accession>
<reference evidence="2 3" key="1">
    <citation type="submission" date="2014-05" db="EMBL/GenBank/DDBJ databases">
        <title>Draft Genome Sequence of Kitasatospora cheerisanensis KCTC 2395.</title>
        <authorList>
            <person name="Nam D.H."/>
        </authorList>
    </citation>
    <scope>NUCLEOTIDE SEQUENCE [LARGE SCALE GENOMIC DNA]</scope>
    <source>
        <strain evidence="2 3">KCTC 2395</strain>
    </source>
</reference>
<protein>
    <submittedName>
        <fullName evidence="2">Uncharacterized protein</fullName>
    </submittedName>
</protein>
<feature type="compositionally biased region" description="Low complexity" evidence="1">
    <location>
        <begin position="384"/>
        <end position="403"/>
    </location>
</feature>
<feature type="region of interest" description="Disordered" evidence="1">
    <location>
        <begin position="384"/>
        <end position="466"/>
    </location>
</feature>
<name>A0A066YMS9_9ACTN</name>
<feature type="compositionally biased region" description="Basic and acidic residues" evidence="1">
    <location>
        <begin position="34"/>
        <end position="44"/>
    </location>
</feature>
<comment type="caution">
    <text evidence="2">The sequence shown here is derived from an EMBL/GenBank/DDBJ whole genome shotgun (WGS) entry which is preliminary data.</text>
</comment>
<evidence type="ECO:0000313" key="2">
    <source>
        <dbReference type="EMBL" id="KDN81189.1"/>
    </source>
</evidence>
<feature type="region of interest" description="Disordered" evidence="1">
    <location>
        <begin position="650"/>
        <end position="669"/>
    </location>
</feature>
<gene>
    <name evidence="2" type="ORF">KCH_70680</name>
</gene>
<proteinExistence type="predicted"/>
<feature type="region of interest" description="Disordered" evidence="1">
    <location>
        <begin position="127"/>
        <end position="155"/>
    </location>
</feature>
<dbReference type="AlphaFoldDB" id="A0A066YMS9"/>
<sequence>MEGEGVAVRVLAEVAGLGQGGGGGRPVVLGQAGDAREFPGEGAHRVPVVADPPPGVVLQRDEPVAAGRAEVVLGPAAGVDGLVPPVALGAGQQQELERAAAGVVGGGLDQGGQLLGAGLRVVEDEQQGLGRPPQLQQPVRAGVGPDPEHRPAGGGQLAAELVGEAGLALAAGPVQQPRTEAVQRAPRGQLGEQGGPPVERDGLPRGLQQRGRGHGGRPGGVVGAVGEVLELHRLQPGGPARAVRGEHGPELRVVVQHVRGHQVEPAVRGAGPVGGDDADQVAVAEHGGPGQPAPGRGAVGEPAPARRAQVHHVLVADEAAPRVHLPRQVRGFDGAARALGLLGDAPGLAPGARTLGARASPLHRRGRRAPVRRVVHQHQGGVVPAAGGAGPHHAPVRGPGPAGVKDRHPAAGRPHHVGGGQHQPTADRVPGTAPARPVDSRDPNPLHPTPPATRRRTPSEGARTATRRRTMIFAARAGARQNADPRSAEPGRRDLARRAACSGDRLAVRAPDARAAGGVGVGAAGAGRGGEDDPGAVGGGAVAHVAVAAGRGLGARAVEGAGHIGVDAECRRVGGVLRDGRVVADGQSEPPAVDGEDGRLLAGAEPVELRPVQPHLPVRGGRALAGHGQRGEVLTAVLLADRRADQRHRAGLPAGGHQRREPGVVRGQRRRAEVVAGEGEFGEDHQPRPARATARTCSSTFAATSGPAHTGWTAATVSGFLFVPLVTMVRIIHRPSAPPAGGPAVQPASHLRCRRGDQAESASCVPFSSSASARAIPTTSLWRRSRRSAAPMRSCCWTSPRSGRT</sequence>